<feature type="transmembrane region" description="Helical" evidence="6">
    <location>
        <begin position="310"/>
        <end position="333"/>
    </location>
</feature>
<name>A0ABQ6Z528_9GAMM</name>
<feature type="transmembrane region" description="Helical" evidence="6">
    <location>
        <begin position="378"/>
        <end position="394"/>
    </location>
</feature>
<dbReference type="CDD" id="cd07731">
    <property type="entry name" value="ComA-like_MBL-fold"/>
    <property type="match status" value="1"/>
</dbReference>
<feature type="transmembrane region" description="Helical" evidence="6">
    <location>
        <begin position="51"/>
        <end position="71"/>
    </location>
</feature>
<evidence type="ECO:0000259" key="7">
    <source>
        <dbReference type="SMART" id="SM00849"/>
    </source>
</evidence>
<comment type="subcellular location">
    <subcellularLocation>
        <location evidence="1">Cell membrane</location>
        <topology evidence="1">Multi-pass membrane protein</topology>
    </subcellularLocation>
</comment>
<keyword evidence="4 6" id="KW-1133">Transmembrane helix</keyword>
<feature type="domain" description="Metallo-beta-lactamase" evidence="7">
    <location>
        <begin position="554"/>
        <end position="738"/>
    </location>
</feature>
<dbReference type="Proteomes" id="UP000788419">
    <property type="component" value="Unassembled WGS sequence"/>
</dbReference>
<evidence type="ECO:0000256" key="1">
    <source>
        <dbReference type="ARBA" id="ARBA00004651"/>
    </source>
</evidence>
<dbReference type="PANTHER" id="PTHR30619:SF1">
    <property type="entry name" value="RECOMBINATION PROTEIN 2"/>
    <property type="match status" value="1"/>
</dbReference>
<dbReference type="Gene3D" id="3.60.15.10">
    <property type="entry name" value="Ribonuclease Z/Hydroxyacylglutathione hydrolase-like"/>
    <property type="match status" value="1"/>
</dbReference>
<evidence type="ECO:0000256" key="4">
    <source>
        <dbReference type="ARBA" id="ARBA00022989"/>
    </source>
</evidence>
<gene>
    <name evidence="8" type="ORF">CSC65_12585</name>
</gene>
<dbReference type="InterPro" id="IPR035681">
    <property type="entry name" value="ComA-like_MBL"/>
</dbReference>
<dbReference type="InterPro" id="IPR036866">
    <property type="entry name" value="RibonucZ/Hydroxyglut_hydro"/>
</dbReference>
<protein>
    <submittedName>
        <fullName evidence="8">DNA internalization-related competence protein ComEC/Rec2</fullName>
    </submittedName>
</protein>
<organism evidence="8 9">
    <name type="scientific">Pseudoxanthomonas daejeonensis</name>
    <dbReference type="NCBI Taxonomy" id="266062"/>
    <lineage>
        <taxon>Bacteria</taxon>
        <taxon>Pseudomonadati</taxon>
        <taxon>Pseudomonadota</taxon>
        <taxon>Gammaproteobacteria</taxon>
        <taxon>Lysobacterales</taxon>
        <taxon>Lysobacteraceae</taxon>
        <taxon>Pseudoxanthomonas</taxon>
    </lineage>
</organism>
<dbReference type="InterPro" id="IPR052159">
    <property type="entry name" value="Competence_DNA_uptake"/>
</dbReference>
<dbReference type="PANTHER" id="PTHR30619">
    <property type="entry name" value="DNA INTERNALIZATION/COMPETENCE PROTEIN COMEC/REC2"/>
    <property type="match status" value="1"/>
</dbReference>
<evidence type="ECO:0000313" key="8">
    <source>
        <dbReference type="EMBL" id="KAF1693272.1"/>
    </source>
</evidence>
<dbReference type="Pfam" id="PF03772">
    <property type="entry name" value="Competence"/>
    <property type="match status" value="1"/>
</dbReference>
<keyword evidence="3 6" id="KW-0812">Transmembrane</keyword>
<evidence type="ECO:0000313" key="9">
    <source>
        <dbReference type="Proteomes" id="UP000788419"/>
    </source>
</evidence>
<evidence type="ECO:0000256" key="2">
    <source>
        <dbReference type="ARBA" id="ARBA00022475"/>
    </source>
</evidence>
<accession>A0ABQ6Z528</accession>
<dbReference type="Pfam" id="PF13567">
    <property type="entry name" value="DUF4131"/>
    <property type="match status" value="1"/>
</dbReference>
<keyword evidence="5 6" id="KW-0472">Membrane</keyword>
<dbReference type="NCBIfam" id="TIGR00360">
    <property type="entry name" value="ComEC_N-term"/>
    <property type="match status" value="1"/>
</dbReference>
<feature type="transmembrane region" description="Helical" evidence="6">
    <location>
        <begin position="498"/>
        <end position="515"/>
    </location>
</feature>
<evidence type="ECO:0000256" key="3">
    <source>
        <dbReference type="ARBA" id="ARBA00022692"/>
    </source>
</evidence>
<feature type="transmembrane region" description="Helical" evidence="6">
    <location>
        <begin position="439"/>
        <end position="459"/>
    </location>
</feature>
<dbReference type="Pfam" id="PF00753">
    <property type="entry name" value="Lactamase_B"/>
    <property type="match status" value="1"/>
</dbReference>
<dbReference type="EMBL" id="PDWN01000012">
    <property type="protein sequence ID" value="KAF1693272.1"/>
    <property type="molecule type" value="Genomic_DNA"/>
</dbReference>
<dbReference type="InterPro" id="IPR004477">
    <property type="entry name" value="ComEC_N"/>
</dbReference>
<dbReference type="SUPFAM" id="SSF56281">
    <property type="entry name" value="Metallo-hydrolase/oxidoreductase"/>
    <property type="match status" value="1"/>
</dbReference>
<proteinExistence type="predicted"/>
<dbReference type="NCBIfam" id="TIGR00361">
    <property type="entry name" value="ComEC_Rec2"/>
    <property type="match status" value="1"/>
</dbReference>
<sequence length="798" mass="84777">MSSLPSSVATGEARAEACESAAPVRPCPHPFGPGCAAGLLAGAVAVLGLPWLLPVPALWGLLVVGLPAWAWRWNGRAVGALLAGAGWAALGAGWALAGWLPPELEGREVGLSGRVLDLPQHEVRRTRFQFVVDADDSVPPPLRGRRLQLAWYDDFGAREAGPRMALQPGSRWQFQARLRAPRGLANPGGFDAGRHALAQRIAATGYVRSPHLARELAPAAGIDAWRDAMAGRIAGSVPSSSSRFVRALALGDTRGLADTDWETLRAVGLTHLIAISGFHVGLVAGFAAWLAMAAWWLLPALGRRWPRPQAAAVAAALGAAGYAAVAGFALPTVRTALMIAVVAAARLVRRPLDAWQALALALLAMLLVDPLAVLQSGFWLSFAGVAWLVWCLPAQGGERHLLRDFFAAQGVATLGLLPLGAVLFLQASLVGPVANLLAVPWWSLVVVPLSLLGTALEALHAGAGAWAWRLAAACFEPSWAVFERMAASPFALVWLPEGRAWALPLALLGAFWWLLPRGLPGRPLALLLWLPLLWPPRDLPAPGAVELNVIDVGQGLSVLVRTRNHALLYDAGPAIRDGYDAGERAVLPALRALGVSRLDRVVLSHADQDHAGGWPAVQRGMPVSVSLAPARAPLAAQGACEAGRRWSWDGVEFAFLHPPVHFPYLRNEASCVLRIASRHGAVLLPGDIGEVVERRLLRAPGVLRADVVLVPHHGSGGSSSAAFIAATGARVAVVAAGHGNRFGHPRPEVVRRWQRQGAEVLATSQSGAIRIWVDEGGISVRERRAWRRRLWDQPGPPP</sequence>
<dbReference type="InterPro" id="IPR025405">
    <property type="entry name" value="DUF4131"/>
</dbReference>
<dbReference type="InterPro" id="IPR001279">
    <property type="entry name" value="Metallo-B-lactamas"/>
</dbReference>
<keyword evidence="9" id="KW-1185">Reference proteome</keyword>
<comment type="caution">
    <text evidence="8">The sequence shown here is derived from an EMBL/GenBank/DDBJ whole genome shotgun (WGS) entry which is preliminary data.</text>
</comment>
<dbReference type="InterPro" id="IPR004797">
    <property type="entry name" value="Competence_ComEC/Rec2"/>
</dbReference>
<evidence type="ECO:0000256" key="5">
    <source>
        <dbReference type="ARBA" id="ARBA00023136"/>
    </source>
</evidence>
<dbReference type="SMART" id="SM00849">
    <property type="entry name" value="Lactamase_B"/>
    <property type="match status" value="1"/>
</dbReference>
<evidence type="ECO:0000256" key="6">
    <source>
        <dbReference type="SAM" id="Phobius"/>
    </source>
</evidence>
<dbReference type="RefSeq" id="WP_162410940.1">
    <property type="nucleotide sequence ID" value="NZ_PDWN01000012.1"/>
</dbReference>
<feature type="transmembrane region" description="Helical" evidence="6">
    <location>
        <begin position="272"/>
        <end position="298"/>
    </location>
</feature>
<keyword evidence="2" id="KW-1003">Cell membrane</keyword>
<feature type="transmembrane region" description="Helical" evidence="6">
    <location>
        <begin position="77"/>
        <end position="97"/>
    </location>
</feature>
<reference evidence="8 9" key="1">
    <citation type="submission" date="2017-10" db="EMBL/GenBank/DDBJ databases">
        <title>Whole genome sequencing of members of genus Pseudoxanthomonas.</title>
        <authorList>
            <person name="Kumar S."/>
            <person name="Bansal K."/>
            <person name="Kaur A."/>
            <person name="Patil P."/>
            <person name="Sharma S."/>
            <person name="Patil P.B."/>
        </authorList>
    </citation>
    <scope>NUCLEOTIDE SEQUENCE [LARGE SCALE GENOMIC DNA]</scope>
    <source>
        <strain evidence="8 9">DSM 17801</strain>
    </source>
</reference>
<feature type="transmembrane region" description="Helical" evidence="6">
    <location>
        <begin position="406"/>
        <end position="427"/>
    </location>
</feature>